<reference evidence="2 3" key="1">
    <citation type="submission" date="2018-04" db="EMBL/GenBank/DDBJ databases">
        <title>Chitinophaga fuyangensis sp. nov., isolated from soil in a chemical factory.</title>
        <authorList>
            <person name="Chen K."/>
        </authorList>
    </citation>
    <scope>NUCLEOTIDE SEQUENCE [LARGE SCALE GENOMIC DNA]</scope>
    <source>
        <strain evidence="2 3">LY-1</strain>
    </source>
</reference>
<name>A0A2T7BPP0_9BACT</name>
<dbReference type="OrthoDB" id="659560at2"/>
<dbReference type="EMBL" id="QCYK01000001">
    <property type="protein sequence ID" value="PUZ29610.1"/>
    <property type="molecule type" value="Genomic_DNA"/>
</dbReference>
<proteinExistence type="predicted"/>
<dbReference type="RefSeq" id="WP_108686247.1">
    <property type="nucleotide sequence ID" value="NZ_QCYK01000001.1"/>
</dbReference>
<feature type="signal peptide" evidence="1">
    <location>
        <begin position="1"/>
        <end position="20"/>
    </location>
</feature>
<sequence length="199" mass="23268">MKKSLIALLPLLFLAPALFAQQDEEKPNIIKVQPFQFQDSIVYKRENGVLVVDRAELDLYLKSLDTTLKQHKYSPKVYQNVQFAHLTEQDVQRHYEQALAYWNAAAGQPLSFDVNNFVYFWAEGPGLLQPYLDEILPQLLQQGKVHMSEKYVKAPVTRYLFADHDINGKNYRIYKFQDGKEILREQDIYTEPVINTTRK</sequence>
<evidence type="ECO:0000313" key="3">
    <source>
        <dbReference type="Proteomes" id="UP000244450"/>
    </source>
</evidence>
<organism evidence="2 3">
    <name type="scientific">Chitinophaga parva</name>
    <dbReference type="NCBI Taxonomy" id="2169414"/>
    <lineage>
        <taxon>Bacteria</taxon>
        <taxon>Pseudomonadati</taxon>
        <taxon>Bacteroidota</taxon>
        <taxon>Chitinophagia</taxon>
        <taxon>Chitinophagales</taxon>
        <taxon>Chitinophagaceae</taxon>
        <taxon>Chitinophaga</taxon>
    </lineage>
</organism>
<comment type="caution">
    <text evidence="2">The sequence shown here is derived from an EMBL/GenBank/DDBJ whole genome shotgun (WGS) entry which is preliminary data.</text>
</comment>
<accession>A0A2T7BPP0</accession>
<feature type="chain" id="PRO_5015563068" evidence="1">
    <location>
        <begin position="21"/>
        <end position="199"/>
    </location>
</feature>
<gene>
    <name evidence="2" type="ORF">DCC81_09250</name>
</gene>
<dbReference type="AlphaFoldDB" id="A0A2T7BPP0"/>
<protein>
    <submittedName>
        <fullName evidence="2">Uncharacterized protein</fullName>
    </submittedName>
</protein>
<evidence type="ECO:0000313" key="2">
    <source>
        <dbReference type="EMBL" id="PUZ29610.1"/>
    </source>
</evidence>
<dbReference type="Proteomes" id="UP000244450">
    <property type="component" value="Unassembled WGS sequence"/>
</dbReference>
<keyword evidence="3" id="KW-1185">Reference proteome</keyword>
<evidence type="ECO:0000256" key="1">
    <source>
        <dbReference type="SAM" id="SignalP"/>
    </source>
</evidence>
<keyword evidence="1" id="KW-0732">Signal</keyword>